<evidence type="ECO:0000313" key="1">
    <source>
        <dbReference type="EMBL" id="MBF8187363.1"/>
    </source>
</evidence>
<reference evidence="1" key="1">
    <citation type="submission" date="2020-11" db="EMBL/GenBank/DDBJ databases">
        <title>Whole-genome analyses of Nonomuraea sp. K274.</title>
        <authorList>
            <person name="Veyisoglu A."/>
        </authorList>
    </citation>
    <scope>NUCLEOTIDE SEQUENCE</scope>
    <source>
        <strain evidence="1">K274</strain>
    </source>
</reference>
<accession>A0A931A8W9</accession>
<proteinExistence type="predicted"/>
<organism evidence="1 2">
    <name type="scientific">Nonomuraea cypriaca</name>
    <dbReference type="NCBI Taxonomy" id="1187855"/>
    <lineage>
        <taxon>Bacteria</taxon>
        <taxon>Bacillati</taxon>
        <taxon>Actinomycetota</taxon>
        <taxon>Actinomycetes</taxon>
        <taxon>Streptosporangiales</taxon>
        <taxon>Streptosporangiaceae</taxon>
        <taxon>Nonomuraea</taxon>
    </lineage>
</organism>
<dbReference type="Proteomes" id="UP000605361">
    <property type="component" value="Unassembled WGS sequence"/>
</dbReference>
<name>A0A931A8W9_9ACTN</name>
<comment type="caution">
    <text evidence="1">The sequence shown here is derived from an EMBL/GenBank/DDBJ whole genome shotgun (WGS) entry which is preliminary data.</text>
</comment>
<gene>
    <name evidence="1" type="ORF">ITP53_16805</name>
</gene>
<sequence>MAASIATNVVTTVKNAGANAPRSLQRVIGPSEIGTPCVRRLAYKLCDWPQVNTDGDPWASIIGTAVHSWMEDTFRAENERLGQERYVIERRLQIRGNIHGNADLFDRATGTNIDWKCVGEDRLKKYRKNGPGDQYRVQAHLYGLGQENAGETVNDVSVVFLPRGGRIDGLHVWCEPYNRQVALDALQRLDHVLTLLHQPQFDPGQNPQAFGSFPASDAFCTFCPWFQPGSTDPSKGCPGAA</sequence>
<dbReference type="InterPro" id="IPR011604">
    <property type="entry name" value="PDDEXK-like_dom_sf"/>
</dbReference>
<evidence type="ECO:0008006" key="3">
    <source>
        <dbReference type="Google" id="ProtNLM"/>
    </source>
</evidence>
<dbReference type="Gene3D" id="3.90.320.10">
    <property type="match status" value="1"/>
</dbReference>
<evidence type="ECO:0000313" key="2">
    <source>
        <dbReference type="Proteomes" id="UP000605361"/>
    </source>
</evidence>
<keyword evidence="2" id="KW-1185">Reference proteome</keyword>
<protein>
    <recommendedName>
        <fullName evidence="3">PD-(D/E)XK nuclease superfamily protein</fullName>
    </recommendedName>
</protein>
<dbReference type="AlphaFoldDB" id="A0A931A8W9"/>
<dbReference type="EMBL" id="JADOGI010000043">
    <property type="protein sequence ID" value="MBF8187363.1"/>
    <property type="molecule type" value="Genomic_DNA"/>
</dbReference>